<comment type="caution">
    <text evidence="2">The sequence shown here is derived from an EMBL/GenBank/DDBJ whole genome shotgun (WGS) entry which is preliminary data.</text>
</comment>
<evidence type="ECO:0000313" key="3">
    <source>
        <dbReference type="Proteomes" id="UP000821853"/>
    </source>
</evidence>
<evidence type="ECO:0000313" key="2">
    <source>
        <dbReference type="EMBL" id="KAH9377591.1"/>
    </source>
</evidence>
<dbReference type="InterPro" id="IPR004875">
    <property type="entry name" value="DDE_SF_endonuclease_dom"/>
</dbReference>
<protein>
    <recommendedName>
        <fullName evidence="1">DDE-1 domain-containing protein</fullName>
    </recommendedName>
</protein>
<feature type="domain" description="DDE-1" evidence="1">
    <location>
        <begin position="2"/>
        <end position="91"/>
    </location>
</feature>
<name>A0A9J6GTB4_HAELO</name>
<dbReference type="OrthoDB" id="6509602at2759"/>
<proteinExistence type="predicted"/>
<dbReference type="Proteomes" id="UP000821853">
    <property type="component" value="Unassembled WGS sequence"/>
</dbReference>
<dbReference type="EMBL" id="JABSTR010000008">
    <property type="protein sequence ID" value="KAH9377591.1"/>
    <property type="molecule type" value="Genomic_DNA"/>
</dbReference>
<reference evidence="2 3" key="1">
    <citation type="journal article" date="2020" name="Cell">
        <title>Large-Scale Comparative Analyses of Tick Genomes Elucidate Their Genetic Diversity and Vector Capacities.</title>
        <authorList>
            <consortium name="Tick Genome and Microbiome Consortium (TIGMIC)"/>
            <person name="Jia N."/>
            <person name="Wang J."/>
            <person name="Shi W."/>
            <person name="Du L."/>
            <person name="Sun Y."/>
            <person name="Zhan W."/>
            <person name="Jiang J.F."/>
            <person name="Wang Q."/>
            <person name="Zhang B."/>
            <person name="Ji P."/>
            <person name="Bell-Sakyi L."/>
            <person name="Cui X.M."/>
            <person name="Yuan T.T."/>
            <person name="Jiang B.G."/>
            <person name="Yang W.F."/>
            <person name="Lam T.T."/>
            <person name="Chang Q.C."/>
            <person name="Ding S.J."/>
            <person name="Wang X.J."/>
            <person name="Zhu J.G."/>
            <person name="Ruan X.D."/>
            <person name="Zhao L."/>
            <person name="Wei J.T."/>
            <person name="Ye R.Z."/>
            <person name="Que T.C."/>
            <person name="Du C.H."/>
            <person name="Zhou Y.H."/>
            <person name="Cheng J.X."/>
            <person name="Dai P.F."/>
            <person name="Guo W.B."/>
            <person name="Han X.H."/>
            <person name="Huang E.J."/>
            <person name="Li L.F."/>
            <person name="Wei W."/>
            <person name="Gao Y.C."/>
            <person name="Liu J.Z."/>
            <person name="Shao H.Z."/>
            <person name="Wang X."/>
            <person name="Wang C.C."/>
            <person name="Yang T.C."/>
            <person name="Huo Q.B."/>
            <person name="Li W."/>
            <person name="Chen H.Y."/>
            <person name="Chen S.E."/>
            <person name="Zhou L.G."/>
            <person name="Ni X.B."/>
            <person name="Tian J.H."/>
            <person name="Sheng Y."/>
            <person name="Liu T."/>
            <person name="Pan Y.S."/>
            <person name="Xia L.Y."/>
            <person name="Li J."/>
            <person name="Zhao F."/>
            <person name="Cao W.C."/>
        </authorList>
    </citation>
    <scope>NUCLEOTIDE SEQUENCE [LARGE SCALE GENOMIC DNA]</scope>
    <source>
        <strain evidence="2">HaeL-2018</strain>
    </source>
</reference>
<dbReference type="OMA" id="NIYICER"/>
<sequence>MQRQGRRVLLVIDNCSAHHVQTSLTLVTLLFLPPNTTANVQLLDLAIIRAFMESYRYRVVERLDIAVRRPAANLPLRVSLYLAVEMGKAAW</sequence>
<organism evidence="2 3">
    <name type="scientific">Haemaphysalis longicornis</name>
    <name type="common">Bush tick</name>
    <dbReference type="NCBI Taxonomy" id="44386"/>
    <lineage>
        <taxon>Eukaryota</taxon>
        <taxon>Metazoa</taxon>
        <taxon>Ecdysozoa</taxon>
        <taxon>Arthropoda</taxon>
        <taxon>Chelicerata</taxon>
        <taxon>Arachnida</taxon>
        <taxon>Acari</taxon>
        <taxon>Parasitiformes</taxon>
        <taxon>Ixodida</taxon>
        <taxon>Ixodoidea</taxon>
        <taxon>Ixodidae</taxon>
        <taxon>Haemaphysalinae</taxon>
        <taxon>Haemaphysalis</taxon>
    </lineage>
</organism>
<dbReference type="Pfam" id="PF03184">
    <property type="entry name" value="DDE_1"/>
    <property type="match status" value="1"/>
</dbReference>
<dbReference type="VEuPathDB" id="VectorBase:HLOH_041968"/>
<gene>
    <name evidence="2" type="ORF">HPB48_019237</name>
</gene>
<dbReference type="GO" id="GO:0003676">
    <property type="term" value="F:nucleic acid binding"/>
    <property type="evidence" value="ECO:0007669"/>
    <property type="project" value="InterPro"/>
</dbReference>
<evidence type="ECO:0000259" key="1">
    <source>
        <dbReference type="Pfam" id="PF03184"/>
    </source>
</evidence>
<dbReference type="AlphaFoldDB" id="A0A9J6GTB4"/>
<keyword evidence="3" id="KW-1185">Reference proteome</keyword>
<accession>A0A9J6GTB4</accession>